<proteinExistence type="predicted"/>
<name>A0ABM7KX74_9HELI</name>
<accession>A0ABM7KX74</accession>
<organism evidence="1 2">
    <name type="scientific">Helicobacter suis</name>
    <dbReference type="NCBI Taxonomy" id="104628"/>
    <lineage>
        <taxon>Bacteria</taxon>
        <taxon>Pseudomonadati</taxon>
        <taxon>Campylobacterota</taxon>
        <taxon>Epsilonproteobacteria</taxon>
        <taxon>Campylobacterales</taxon>
        <taxon>Helicobacteraceae</taxon>
        <taxon>Helicobacter</taxon>
    </lineage>
</organism>
<keyword evidence="2" id="KW-1185">Reference proteome</keyword>
<reference evidence="1 2" key="1">
    <citation type="submission" date="2020-04" db="EMBL/GenBank/DDBJ databases">
        <title>Genomic analysis of gastric non-Helicobacter pylori Helicobacters isolated in Japan.</title>
        <authorList>
            <person name="Suzuki M."/>
            <person name="Rimbara E."/>
        </authorList>
    </citation>
    <scope>NUCLEOTIDE SEQUENCE [LARGE SCALE GENOMIC DNA]</scope>
    <source>
        <strain evidence="1 2">NHP19-0020</strain>
    </source>
</reference>
<sequence length="209" mass="24135">MERHVLPERKSAFTHFKAQELVAHLKSQHIRLDQAQSLEKAYNPSTGNFYTDLHALALDAKMLECGYNKNQWISLNRARLLGADPKELAYIKANTKNKQNPQGSIEKVSISYLQRKDKEGNVLVEPIFNTTDLYNVEVFSTLDTSLFKEPNPQSLHRQEHSAQVRLSDLQNELSSEHYTQLQEYMQARFPAIEQENTERMSEVSDLQTQ</sequence>
<dbReference type="RefSeq" id="WP_176486088.1">
    <property type="nucleotide sequence ID" value="NZ_AP023036.1"/>
</dbReference>
<evidence type="ECO:0000313" key="1">
    <source>
        <dbReference type="EMBL" id="BCD45105.1"/>
    </source>
</evidence>
<protein>
    <recommendedName>
        <fullName evidence="3">N-terminal domain-containing protein</fullName>
    </recommendedName>
</protein>
<evidence type="ECO:0000313" key="2">
    <source>
        <dbReference type="Proteomes" id="UP000509742"/>
    </source>
</evidence>
<dbReference type="Proteomes" id="UP000509742">
    <property type="component" value="Chromosome"/>
</dbReference>
<evidence type="ECO:0008006" key="3">
    <source>
        <dbReference type="Google" id="ProtNLM"/>
    </source>
</evidence>
<gene>
    <name evidence="1" type="ORF">NHP190020_01440</name>
</gene>
<dbReference type="EMBL" id="AP023036">
    <property type="protein sequence ID" value="BCD45105.1"/>
    <property type="molecule type" value="Genomic_DNA"/>
</dbReference>